<dbReference type="SMART" id="SM01254">
    <property type="entry name" value="KLRAQ"/>
    <property type="match status" value="1"/>
</dbReference>
<feature type="compositionally biased region" description="Basic and acidic residues" evidence="2">
    <location>
        <begin position="582"/>
        <end position="594"/>
    </location>
</feature>
<dbReference type="GeneID" id="83213480"/>
<gene>
    <name evidence="4" type="ORF">O0I10_006069</name>
</gene>
<feature type="region of interest" description="Disordered" evidence="2">
    <location>
        <begin position="664"/>
        <end position="683"/>
    </location>
</feature>
<evidence type="ECO:0000313" key="4">
    <source>
        <dbReference type="EMBL" id="KAJ8658384.1"/>
    </source>
</evidence>
<feature type="compositionally biased region" description="Polar residues" evidence="2">
    <location>
        <begin position="459"/>
        <end position="468"/>
    </location>
</feature>
<evidence type="ECO:0000256" key="1">
    <source>
        <dbReference type="SAM" id="Coils"/>
    </source>
</evidence>
<dbReference type="EMBL" id="JARTCD010000025">
    <property type="protein sequence ID" value="KAJ8658384.1"/>
    <property type="molecule type" value="Genomic_DNA"/>
</dbReference>
<feature type="compositionally biased region" description="Low complexity" evidence="2">
    <location>
        <begin position="494"/>
        <end position="511"/>
    </location>
</feature>
<dbReference type="Pfam" id="PF10205">
    <property type="entry name" value="KLRAQ"/>
    <property type="match status" value="1"/>
</dbReference>
<dbReference type="PANTHER" id="PTHR21448:SF0">
    <property type="entry name" value="PROTEIN PHOSPHATASE 1 REGULATORY SUBUNIT 21"/>
    <property type="match status" value="1"/>
</dbReference>
<feature type="domain" description="Protein phosphatase 1 regulatory subunit 21 N-terminal" evidence="3">
    <location>
        <begin position="29"/>
        <end position="129"/>
    </location>
</feature>
<dbReference type="GO" id="GO:0016020">
    <property type="term" value="C:membrane"/>
    <property type="evidence" value="ECO:0007669"/>
    <property type="project" value="TreeGrafter"/>
</dbReference>
<dbReference type="InterPro" id="IPR040024">
    <property type="entry name" value="PPP1R21"/>
</dbReference>
<name>A0AAD7XVB1_9FUNG</name>
<dbReference type="InterPro" id="IPR049372">
    <property type="entry name" value="PPP1R21_C"/>
</dbReference>
<dbReference type="AlphaFoldDB" id="A0AAD7XVB1"/>
<dbReference type="Proteomes" id="UP001234581">
    <property type="component" value="Unassembled WGS sequence"/>
</dbReference>
<feature type="coiled-coil region" evidence="1">
    <location>
        <begin position="122"/>
        <end position="220"/>
    </location>
</feature>
<proteinExistence type="predicted"/>
<feature type="region of interest" description="Disordered" evidence="2">
    <location>
        <begin position="428"/>
        <end position="619"/>
    </location>
</feature>
<dbReference type="RefSeq" id="XP_058343297.1">
    <property type="nucleotide sequence ID" value="XM_058486102.1"/>
</dbReference>
<dbReference type="GO" id="GO:0005769">
    <property type="term" value="C:early endosome"/>
    <property type="evidence" value="ECO:0007669"/>
    <property type="project" value="TreeGrafter"/>
</dbReference>
<accession>A0AAD7XVB1</accession>
<protein>
    <recommendedName>
        <fullName evidence="3">Protein phosphatase 1 regulatory subunit 21 N-terminal domain-containing protein</fullName>
    </recommendedName>
</protein>
<feature type="compositionally biased region" description="Acidic residues" evidence="2">
    <location>
        <begin position="469"/>
        <end position="479"/>
    </location>
</feature>
<reference evidence="4 5" key="1">
    <citation type="submission" date="2023-03" db="EMBL/GenBank/DDBJ databases">
        <title>Genome sequence of Lichtheimia ornata CBS 291.66.</title>
        <authorList>
            <person name="Mohabir J.T."/>
            <person name="Shea T.P."/>
            <person name="Kurbessoian T."/>
            <person name="Berby B."/>
            <person name="Fontaine J."/>
            <person name="Livny J."/>
            <person name="Gnirke A."/>
            <person name="Stajich J.E."/>
            <person name="Cuomo C.A."/>
        </authorList>
    </citation>
    <scope>NUCLEOTIDE SEQUENCE [LARGE SCALE GENOMIC DNA]</scope>
    <source>
        <strain evidence="4">CBS 291.66</strain>
    </source>
</reference>
<feature type="coiled-coil region" evidence="1">
    <location>
        <begin position="304"/>
        <end position="428"/>
    </location>
</feature>
<dbReference type="PANTHER" id="PTHR21448">
    <property type="entry name" value="SMOOTH MUSCLE MYOSIN HEAVY CHAIN-RELATED"/>
    <property type="match status" value="1"/>
</dbReference>
<dbReference type="InterPro" id="IPR019343">
    <property type="entry name" value="PPP1R21_N"/>
</dbReference>
<sequence length="726" mass="82906">MNDGLLAKHAHMNTAAIPPSAEDLAQKHQSLLQEYSRLKAKHTVLKKAALKEQANKALLQNNVKEKEKELRKLQEQLDLLSFHNERLTKRIDAVQGTEQKGSHFSLLGGAVKKELERSTQALDAMNVDLAKKIEENERLHDELSENHHIYTDHVNGLHLTIAKLEKRVEELQVEISTIQKDSREKATTLKKEKESLQSQVDSLKKDIKDKTITLKENEQTMVQGDKELRLEIESLRAILLAKAGDIEGREDEDEGLPKLADVIPACDALKILEEQAKNYIYALREQTALKGLPHEIAAKLKTSSETWSEQVQNLAKRLEESEARVKELLNASQGEKAESSDQIASLQKNIEDLKEELNQRHTLEQTEQLERANRELEQRNKELDERNAELEGIIKKQETDLTDVRRQLEESLEMNKTLQKDLVDKETQANIVTPAAPAPDAAPKDTSEDEDDGVFVYRSNETTNTQQPQEEEEEEDDEVFVYRGQDAPEETTASEEQQQQQPNTPSATQATFEEKYTQTEQHPQDEKQTQTDTTGQQQQHDEKQTQTDEQPIHHDVKETQTDKEQLPDYLDEQTQTDQMACLDEKQTQTEKRNTTDTATDALPPPPPAPPAAAANESVDVDAQQAAMEAHYESQLKQLNEKLEMADSKALRFSQMVQALKERLTSEGEQRSHLEQENERLQKEVDRVKEHLETTEKNYQDQIAMMTENFLTQLNDLQQQQQPPIAR</sequence>
<keyword evidence="5" id="KW-1185">Reference proteome</keyword>
<comment type="caution">
    <text evidence="4">The sequence shown here is derived from an EMBL/GenBank/DDBJ whole genome shotgun (WGS) entry which is preliminary data.</text>
</comment>
<feature type="coiled-coil region" evidence="1">
    <location>
        <begin position="21"/>
        <end position="90"/>
    </location>
</feature>
<keyword evidence="1" id="KW-0175">Coiled coil</keyword>
<evidence type="ECO:0000313" key="5">
    <source>
        <dbReference type="Proteomes" id="UP001234581"/>
    </source>
</evidence>
<organism evidence="4 5">
    <name type="scientific">Lichtheimia ornata</name>
    <dbReference type="NCBI Taxonomy" id="688661"/>
    <lineage>
        <taxon>Eukaryota</taxon>
        <taxon>Fungi</taxon>
        <taxon>Fungi incertae sedis</taxon>
        <taxon>Mucoromycota</taxon>
        <taxon>Mucoromycotina</taxon>
        <taxon>Mucoromycetes</taxon>
        <taxon>Mucorales</taxon>
        <taxon>Lichtheimiaceae</taxon>
        <taxon>Lichtheimia</taxon>
    </lineage>
</organism>
<evidence type="ECO:0000256" key="2">
    <source>
        <dbReference type="SAM" id="MobiDB-lite"/>
    </source>
</evidence>
<evidence type="ECO:0000259" key="3">
    <source>
        <dbReference type="SMART" id="SM01254"/>
    </source>
</evidence>
<feature type="compositionally biased region" description="Basic and acidic residues" evidence="2">
    <location>
        <begin position="512"/>
        <end position="529"/>
    </location>
</feature>
<feature type="compositionally biased region" description="Basic and acidic residues" evidence="2">
    <location>
        <begin position="539"/>
        <end position="566"/>
    </location>
</feature>
<dbReference type="Pfam" id="PF21636">
    <property type="entry name" value="PPP1R21_C"/>
    <property type="match status" value="1"/>
</dbReference>